<feature type="domain" description="ABC transporter" evidence="4">
    <location>
        <begin position="2"/>
        <end position="236"/>
    </location>
</feature>
<name>H7EIX4_9SPIR</name>
<evidence type="ECO:0000259" key="4">
    <source>
        <dbReference type="PROSITE" id="PS50893"/>
    </source>
</evidence>
<protein>
    <submittedName>
        <fullName evidence="5">ABC transporter related protein</fullName>
    </submittedName>
</protein>
<proteinExistence type="predicted"/>
<keyword evidence="3" id="KW-0067">ATP-binding</keyword>
<dbReference type="InterPro" id="IPR027417">
    <property type="entry name" value="P-loop_NTPase"/>
</dbReference>
<dbReference type="InterPro" id="IPR050153">
    <property type="entry name" value="Metal_Ion_Import_ABC"/>
</dbReference>
<dbReference type="SUPFAM" id="SSF52540">
    <property type="entry name" value="P-loop containing nucleoside triphosphate hydrolases"/>
    <property type="match status" value="1"/>
</dbReference>
<evidence type="ECO:0000256" key="1">
    <source>
        <dbReference type="ARBA" id="ARBA00022448"/>
    </source>
</evidence>
<dbReference type="EMBL" id="AGRW01000039">
    <property type="protein sequence ID" value="EIC02431.1"/>
    <property type="molecule type" value="Genomic_DNA"/>
</dbReference>
<dbReference type="AlphaFoldDB" id="H7EIX4"/>
<evidence type="ECO:0000313" key="5">
    <source>
        <dbReference type="EMBL" id="EIC02431.1"/>
    </source>
</evidence>
<dbReference type="InterPro" id="IPR003439">
    <property type="entry name" value="ABC_transporter-like_ATP-bd"/>
</dbReference>
<evidence type="ECO:0000256" key="2">
    <source>
        <dbReference type="ARBA" id="ARBA00022741"/>
    </source>
</evidence>
<dbReference type="Pfam" id="PF00005">
    <property type="entry name" value="ABC_tran"/>
    <property type="match status" value="1"/>
</dbReference>
<dbReference type="STRING" id="907348.TresaDRAFT_2073"/>
<dbReference type="PROSITE" id="PS50893">
    <property type="entry name" value="ABC_TRANSPORTER_2"/>
    <property type="match status" value="1"/>
</dbReference>
<evidence type="ECO:0000256" key="3">
    <source>
        <dbReference type="ARBA" id="ARBA00022840"/>
    </source>
</evidence>
<dbReference type="Gene3D" id="3.40.50.300">
    <property type="entry name" value="P-loop containing nucleotide triphosphate hydrolases"/>
    <property type="match status" value="1"/>
</dbReference>
<dbReference type="SMART" id="SM00382">
    <property type="entry name" value="AAA"/>
    <property type="match status" value="1"/>
</dbReference>
<dbReference type="PATRIC" id="fig|907348.3.peg.784"/>
<dbReference type="Proteomes" id="UP000003571">
    <property type="component" value="Unassembled WGS sequence"/>
</dbReference>
<organism evidence="5 6">
    <name type="scientific">Treponema saccharophilum DSM 2985</name>
    <dbReference type="NCBI Taxonomy" id="907348"/>
    <lineage>
        <taxon>Bacteria</taxon>
        <taxon>Pseudomonadati</taxon>
        <taxon>Spirochaetota</taxon>
        <taxon>Spirochaetia</taxon>
        <taxon>Spirochaetales</taxon>
        <taxon>Treponemataceae</taxon>
        <taxon>Treponema</taxon>
    </lineage>
</organism>
<dbReference type="GO" id="GO:0005524">
    <property type="term" value="F:ATP binding"/>
    <property type="evidence" value="ECO:0007669"/>
    <property type="project" value="UniProtKB-KW"/>
</dbReference>
<keyword evidence="1" id="KW-0813">Transport</keyword>
<keyword evidence="6" id="KW-1185">Reference proteome</keyword>
<dbReference type="OrthoDB" id="9799337at2"/>
<keyword evidence="2" id="KW-0547">Nucleotide-binding</keyword>
<sequence>MIKIEKLSAGYEKHSPENEILHSISLTVPRGKTSVVLGPNGSGKTTLLRTIAGFIRPWSGTIEIEGLSEDGEIARKIAFVPQSRSIPDVTVGRLVLAGRFPHTSFPHVYTKEDAKIAENAMARMGISDFAERELKKLSGGQRQKAYIAMALAQDTPILILDEPMTFLDIRQQLELSGTLSSLRDEGKTILLVAHDINAALSLADNIILMKDGNIAASGSPSTITEGGFIDSVFGVKTQRAFSTGGQLLSFSLA</sequence>
<dbReference type="InterPro" id="IPR003593">
    <property type="entry name" value="AAA+_ATPase"/>
</dbReference>
<dbReference type="CDD" id="cd03214">
    <property type="entry name" value="ABC_Iron-Siderophores_B12_Hemin"/>
    <property type="match status" value="1"/>
</dbReference>
<accession>H7EIX4</accession>
<dbReference type="RefSeq" id="WP_002703089.1">
    <property type="nucleotide sequence ID" value="NZ_AGRW01000039.1"/>
</dbReference>
<comment type="caution">
    <text evidence="5">The sequence shown here is derived from an EMBL/GenBank/DDBJ whole genome shotgun (WGS) entry which is preliminary data.</text>
</comment>
<dbReference type="eggNOG" id="COG1120">
    <property type="taxonomic scope" value="Bacteria"/>
</dbReference>
<dbReference type="GO" id="GO:0016887">
    <property type="term" value="F:ATP hydrolysis activity"/>
    <property type="evidence" value="ECO:0007669"/>
    <property type="project" value="InterPro"/>
</dbReference>
<dbReference type="PANTHER" id="PTHR42734">
    <property type="entry name" value="METAL TRANSPORT SYSTEM ATP-BINDING PROTEIN TM_0124-RELATED"/>
    <property type="match status" value="1"/>
</dbReference>
<gene>
    <name evidence="5" type="ORF">TresaDRAFT_2073</name>
</gene>
<reference evidence="5 6" key="1">
    <citation type="submission" date="2011-09" db="EMBL/GenBank/DDBJ databases">
        <title>The draft genome of Treponema saccharophilum DSM 2985.</title>
        <authorList>
            <consortium name="US DOE Joint Genome Institute (JGI-PGF)"/>
            <person name="Lucas S."/>
            <person name="Copeland A."/>
            <person name="Lapidus A."/>
            <person name="Glavina del Rio T."/>
            <person name="Dalin E."/>
            <person name="Tice H."/>
            <person name="Bruce D."/>
            <person name="Goodwin L."/>
            <person name="Pitluck S."/>
            <person name="Peters L."/>
            <person name="Kyrpides N."/>
            <person name="Mavromatis K."/>
            <person name="Ivanova N."/>
            <person name="Markowitz V."/>
            <person name="Cheng J.-F."/>
            <person name="Hugenholtz P."/>
            <person name="Woyke T."/>
            <person name="Wu D."/>
            <person name="Gronow S."/>
            <person name="Wellnitz S."/>
            <person name="Brambilla E."/>
            <person name="Klenk H.-P."/>
            <person name="Eisen J.A."/>
        </authorList>
    </citation>
    <scope>NUCLEOTIDE SEQUENCE [LARGE SCALE GENOMIC DNA]</scope>
    <source>
        <strain evidence="5 6">DSM 2985</strain>
    </source>
</reference>
<evidence type="ECO:0000313" key="6">
    <source>
        <dbReference type="Proteomes" id="UP000003571"/>
    </source>
</evidence>
<dbReference type="FunFam" id="3.40.50.300:FF:000134">
    <property type="entry name" value="Iron-enterobactin ABC transporter ATP-binding protein"/>
    <property type="match status" value="1"/>
</dbReference>